<evidence type="ECO:0000313" key="7">
    <source>
        <dbReference type="Proteomes" id="UP000278222"/>
    </source>
</evidence>
<comment type="caution">
    <text evidence="6">The sequence shown here is derived from an EMBL/GenBank/DDBJ whole genome shotgun (WGS) entry which is preliminary data.</text>
</comment>
<organism evidence="6 7">
    <name type="scientific">Stella humosa</name>
    <dbReference type="NCBI Taxonomy" id="94"/>
    <lineage>
        <taxon>Bacteria</taxon>
        <taxon>Pseudomonadati</taxon>
        <taxon>Pseudomonadota</taxon>
        <taxon>Alphaproteobacteria</taxon>
        <taxon>Rhodospirillales</taxon>
        <taxon>Stellaceae</taxon>
        <taxon>Stella</taxon>
    </lineage>
</organism>
<evidence type="ECO:0000256" key="1">
    <source>
        <dbReference type="ARBA" id="ARBA00004370"/>
    </source>
</evidence>
<dbReference type="PANTHER" id="PTHR35814:SF1">
    <property type="entry name" value="GLUTATHIONE S-TRANSFERASE-RELATED"/>
    <property type="match status" value="1"/>
</dbReference>
<feature type="transmembrane region" description="Helical" evidence="5">
    <location>
        <begin position="61"/>
        <end position="88"/>
    </location>
</feature>
<keyword evidence="7" id="KW-1185">Reference proteome</keyword>
<feature type="transmembrane region" description="Helical" evidence="5">
    <location>
        <begin position="109"/>
        <end position="130"/>
    </location>
</feature>
<sequence>MRPAIAALMLWAGLLGLLYLALALNVVRHRYRAKVGIGDGGDPALARAVRAHGNFAEYVPLVLVLLLLLAIAGWGSLHLHIMGGILFVARLGHGIGLSMSEGPSVGRGVGMLGTWGVLAAASVMVIWTAAAVP</sequence>
<dbReference type="Pfam" id="PF01124">
    <property type="entry name" value="MAPEG"/>
    <property type="match status" value="1"/>
</dbReference>
<evidence type="ECO:0000313" key="6">
    <source>
        <dbReference type="EMBL" id="ROP84654.1"/>
    </source>
</evidence>
<dbReference type="PANTHER" id="PTHR35814">
    <property type="match status" value="1"/>
</dbReference>
<keyword evidence="2 5" id="KW-0812">Transmembrane</keyword>
<proteinExistence type="predicted"/>
<dbReference type="GO" id="GO:0016020">
    <property type="term" value="C:membrane"/>
    <property type="evidence" value="ECO:0007669"/>
    <property type="project" value="UniProtKB-SubCell"/>
</dbReference>
<gene>
    <name evidence="6" type="ORF">EDC65_4009</name>
</gene>
<reference evidence="6 7" key="1">
    <citation type="submission" date="2018-11" db="EMBL/GenBank/DDBJ databases">
        <title>Genomic Encyclopedia of Type Strains, Phase IV (KMG-IV): sequencing the most valuable type-strain genomes for metagenomic binning, comparative biology and taxonomic classification.</title>
        <authorList>
            <person name="Goeker M."/>
        </authorList>
    </citation>
    <scope>NUCLEOTIDE SEQUENCE [LARGE SCALE GENOMIC DNA]</scope>
    <source>
        <strain evidence="6 7">DSM 5900</strain>
    </source>
</reference>
<name>A0A3N1KXQ9_9PROT</name>
<keyword evidence="3 5" id="KW-1133">Transmembrane helix</keyword>
<keyword evidence="4 5" id="KW-0472">Membrane</keyword>
<dbReference type="InterPro" id="IPR001129">
    <property type="entry name" value="Membr-assoc_MAPEG"/>
</dbReference>
<evidence type="ECO:0000256" key="5">
    <source>
        <dbReference type="SAM" id="Phobius"/>
    </source>
</evidence>
<protein>
    <recommendedName>
        <fullName evidence="8">Glutathione S-transferase</fullName>
    </recommendedName>
</protein>
<dbReference type="EMBL" id="RJKX01000015">
    <property type="protein sequence ID" value="ROP84654.1"/>
    <property type="molecule type" value="Genomic_DNA"/>
</dbReference>
<evidence type="ECO:0000256" key="3">
    <source>
        <dbReference type="ARBA" id="ARBA00022989"/>
    </source>
</evidence>
<dbReference type="InterPro" id="IPR023352">
    <property type="entry name" value="MAPEG-like_dom_sf"/>
</dbReference>
<evidence type="ECO:0008006" key="8">
    <source>
        <dbReference type="Google" id="ProtNLM"/>
    </source>
</evidence>
<comment type="subcellular location">
    <subcellularLocation>
        <location evidence="1">Membrane</location>
    </subcellularLocation>
</comment>
<accession>A0A3N1KXQ9</accession>
<evidence type="ECO:0000256" key="2">
    <source>
        <dbReference type="ARBA" id="ARBA00022692"/>
    </source>
</evidence>
<evidence type="ECO:0000256" key="4">
    <source>
        <dbReference type="ARBA" id="ARBA00023136"/>
    </source>
</evidence>
<dbReference type="Proteomes" id="UP000278222">
    <property type="component" value="Unassembled WGS sequence"/>
</dbReference>
<dbReference type="SUPFAM" id="SSF161084">
    <property type="entry name" value="MAPEG domain-like"/>
    <property type="match status" value="1"/>
</dbReference>
<dbReference type="AlphaFoldDB" id="A0A3N1KXQ9"/>
<dbReference type="Gene3D" id="1.20.120.550">
    <property type="entry name" value="Membrane associated eicosanoid/glutathione metabolism-like domain"/>
    <property type="match status" value="1"/>
</dbReference>